<dbReference type="Pfam" id="PF00582">
    <property type="entry name" value="Usp"/>
    <property type="match status" value="1"/>
</dbReference>
<dbReference type="PANTHER" id="PTHR46100:SF2">
    <property type="entry name" value="OS05G0453700 PROTEIN"/>
    <property type="match status" value="1"/>
</dbReference>
<gene>
    <name evidence="3" type="ORF">GUJ93_ZPchr0005g16320</name>
</gene>
<evidence type="ECO:0000313" key="4">
    <source>
        <dbReference type="Proteomes" id="UP000729402"/>
    </source>
</evidence>
<dbReference type="Proteomes" id="UP000729402">
    <property type="component" value="Unassembled WGS sequence"/>
</dbReference>
<keyword evidence="4" id="KW-1185">Reference proteome</keyword>
<evidence type="ECO:0000256" key="1">
    <source>
        <dbReference type="SAM" id="MobiDB-lite"/>
    </source>
</evidence>
<protein>
    <recommendedName>
        <fullName evidence="2">UspA domain-containing protein</fullName>
    </recommendedName>
</protein>
<name>A0A8J5SBA8_ZIZPA</name>
<accession>A0A8J5SBA8</accession>
<organism evidence="3 4">
    <name type="scientific">Zizania palustris</name>
    <name type="common">Northern wild rice</name>
    <dbReference type="NCBI Taxonomy" id="103762"/>
    <lineage>
        <taxon>Eukaryota</taxon>
        <taxon>Viridiplantae</taxon>
        <taxon>Streptophyta</taxon>
        <taxon>Embryophyta</taxon>
        <taxon>Tracheophyta</taxon>
        <taxon>Spermatophyta</taxon>
        <taxon>Magnoliopsida</taxon>
        <taxon>Liliopsida</taxon>
        <taxon>Poales</taxon>
        <taxon>Poaceae</taxon>
        <taxon>BOP clade</taxon>
        <taxon>Oryzoideae</taxon>
        <taxon>Oryzeae</taxon>
        <taxon>Zizaniinae</taxon>
        <taxon>Zizania</taxon>
    </lineage>
</organism>
<feature type="region of interest" description="Disordered" evidence="1">
    <location>
        <begin position="1"/>
        <end position="59"/>
    </location>
</feature>
<feature type="domain" description="UspA" evidence="2">
    <location>
        <begin position="212"/>
        <end position="364"/>
    </location>
</feature>
<dbReference type="PANTHER" id="PTHR46100">
    <property type="entry name" value="IMP2'P"/>
    <property type="match status" value="1"/>
</dbReference>
<sequence>MEEAQNIITDKDQKGKPKGNPDDPERDRSPSRKLVQTPFPPRTRTPHAETGVSPEKPRGIVELDVNTLCTATGGDSSACGLRPKPKPTRSATKAPTDPLRRAPRCGARAVCVTRVTRGDASFQASSGVHAFPRVHRRAEASFQTAPSCSKPEIARRCASLLSFLYRTPRYSAPYLPPRHRRKHTFAGDRRLGAFFGDRRGAMAGSGKDDEERRIGVAMDYSDSSKRALDWAISNLLRRSDTVVVVHVLRHGGEEAKHALWGKSGSPLIPLSEFRDPTAMQQYGVHCDAEVLDMLDTAARQLELTVVAKLYWGDAREKLCDSVEEQKIDTLVMGSRGLGSIQRILLGSVTNYVLSHASCPVTVVKGN</sequence>
<dbReference type="CDD" id="cd23659">
    <property type="entry name" value="USP_At3g01520-like"/>
    <property type="match status" value="1"/>
</dbReference>
<proteinExistence type="predicted"/>
<reference evidence="3" key="1">
    <citation type="journal article" date="2021" name="bioRxiv">
        <title>Whole Genome Assembly and Annotation of Northern Wild Rice, Zizania palustris L., Supports a Whole Genome Duplication in the Zizania Genus.</title>
        <authorList>
            <person name="Haas M."/>
            <person name="Kono T."/>
            <person name="Macchietto M."/>
            <person name="Millas R."/>
            <person name="McGilp L."/>
            <person name="Shao M."/>
            <person name="Duquette J."/>
            <person name="Hirsch C.N."/>
            <person name="Kimball J."/>
        </authorList>
    </citation>
    <scope>NUCLEOTIDE SEQUENCE</scope>
    <source>
        <tissue evidence="3">Fresh leaf tissue</tissue>
    </source>
</reference>
<evidence type="ECO:0000259" key="2">
    <source>
        <dbReference type="Pfam" id="PF00582"/>
    </source>
</evidence>
<feature type="region of interest" description="Disordered" evidence="1">
    <location>
        <begin position="74"/>
        <end position="101"/>
    </location>
</feature>
<evidence type="ECO:0000313" key="3">
    <source>
        <dbReference type="EMBL" id="KAG8068443.1"/>
    </source>
</evidence>
<dbReference type="FunFam" id="3.40.50.620:FF:000206">
    <property type="entry name" value="Universal stress protein family protein"/>
    <property type="match status" value="1"/>
</dbReference>
<reference evidence="3" key="2">
    <citation type="submission" date="2021-02" db="EMBL/GenBank/DDBJ databases">
        <authorList>
            <person name="Kimball J.A."/>
            <person name="Haas M.W."/>
            <person name="Macchietto M."/>
            <person name="Kono T."/>
            <person name="Duquette J."/>
            <person name="Shao M."/>
        </authorList>
    </citation>
    <scope>NUCLEOTIDE SEQUENCE</scope>
    <source>
        <tissue evidence="3">Fresh leaf tissue</tissue>
    </source>
</reference>
<dbReference type="OrthoDB" id="843225at2759"/>
<dbReference type="EMBL" id="JAAALK010000284">
    <property type="protein sequence ID" value="KAG8068443.1"/>
    <property type="molecule type" value="Genomic_DNA"/>
</dbReference>
<feature type="compositionally biased region" description="Basic and acidic residues" evidence="1">
    <location>
        <begin position="9"/>
        <end position="30"/>
    </location>
</feature>
<dbReference type="InterPro" id="IPR006016">
    <property type="entry name" value="UspA"/>
</dbReference>
<dbReference type="AlphaFoldDB" id="A0A8J5SBA8"/>
<comment type="caution">
    <text evidence="3">The sequence shown here is derived from an EMBL/GenBank/DDBJ whole genome shotgun (WGS) entry which is preliminary data.</text>
</comment>